<dbReference type="GO" id="GO:0005739">
    <property type="term" value="C:mitochondrion"/>
    <property type="evidence" value="ECO:0007669"/>
    <property type="project" value="TreeGrafter"/>
</dbReference>
<evidence type="ECO:0000256" key="2">
    <source>
        <dbReference type="ARBA" id="ARBA00011915"/>
    </source>
</evidence>
<evidence type="ECO:0000313" key="5">
    <source>
        <dbReference type="EMBL" id="EKM82563.1"/>
    </source>
</evidence>
<dbReference type="RefSeq" id="XP_007326370.1">
    <property type="nucleotide sequence ID" value="XM_007326308.1"/>
</dbReference>
<dbReference type="OMA" id="EVFTMEY"/>
<dbReference type="eggNOG" id="KOG1684">
    <property type="taxonomic scope" value="Eukaryota"/>
</dbReference>
<dbReference type="InParanoid" id="K5XGM2"/>
<dbReference type="EC" id="3.1.2.4" evidence="2"/>
<reference evidence="6" key="1">
    <citation type="journal article" date="2012" name="Proc. Natl. Acad. Sci. U.S.A.">
        <title>Genome sequence of the button mushroom Agaricus bisporus reveals mechanisms governing adaptation to a humic-rich ecological niche.</title>
        <authorList>
            <person name="Morin E."/>
            <person name="Kohler A."/>
            <person name="Baker A.R."/>
            <person name="Foulongne-Oriol M."/>
            <person name="Lombard V."/>
            <person name="Nagy L.G."/>
            <person name="Ohm R.A."/>
            <person name="Patyshakuliyeva A."/>
            <person name="Brun A."/>
            <person name="Aerts A.L."/>
            <person name="Bailey A.M."/>
            <person name="Billette C."/>
            <person name="Coutinho P.M."/>
            <person name="Deakin G."/>
            <person name="Doddapaneni H."/>
            <person name="Floudas D."/>
            <person name="Grimwood J."/>
            <person name="Hilden K."/>
            <person name="Kuees U."/>
            <person name="LaButti K.M."/>
            <person name="Lapidus A."/>
            <person name="Lindquist E.A."/>
            <person name="Lucas S.M."/>
            <person name="Murat C."/>
            <person name="Riley R.W."/>
            <person name="Salamov A.A."/>
            <person name="Schmutz J."/>
            <person name="Subramanian V."/>
            <person name="Woesten H.A.B."/>
            <person name="Xu J."/>
            <person name="Eastwood D.C."/>
            <person name="Foster G.D."/>
            <person name="Sonnenberg A.S."/>
            <person name="Cullen D."/>
            <person name="de Vries R.P."/>
            <person name="Lundell T."/>
            <person name="Hibbett D.S."/>
            <person name="Henrissat B."/>
            <person name="Burton K.S."/>
            <person name="Kerrigan R.W."/>
            <person name="Challen M.P."/>
            <person name="Grigoriev I.V."/>
            <person name="Martin F."/>
        </authorList>
    </citation>
    <scope>NUCLEOTIDE SEQUENCE [LARGE SCALE GENOMIC DNA]</scope>
    <source>
        <strain evidence="6">JB137-S8 / ATCC MYA-4627 / FGSC 10392</strain>
    </source>
</reference>
<dbReference type="Gene3D" id="3.90.226.10">
    <property type="entry name" value="2-enoyl-CoA Hydratase, Chain A, domain 1"/>
    <property type="match status" value="1"/>
</dbReference>
<dbReference type="InterPro" id="IPR032259">
    <property type="entry name" value="HIBYL-CoA-H"/>
</dbReference>
<dbReference type="SUPFAM" id="SSF52096">
    <property type="entry name" value="ClpP/crotonase"/>
    <property type="match status" value="1"/>
</dbReference>
<dbReference type="PANTHER" id="PTHR43176:SF3">
    <property type="entry name" value="3-HYDROXYISOBUTYRYL-COA HYDROLASE, MITOCHONDRIAL"/>
    <property type="match status" value="1"/>
</dbReference>
<dbReference type="GO" id="GO:0003860">
    <property type="term" value="F:3-hydroxyisobutyryl-CoA hydrolase activity"/>
    <property type="evidence" value="ECO:0007669"/>
    <property type="project" value="UniProtKB-EC"/>
</dbReference>
<comment type="catalytic activity">
    <reaction evidence="1">
        <text>3-hydroxy-2-methylpropanoyl-CoA + H2O = 3-hydroxy-2-methylpropanoate + CoA + H(+)</text>
        <dbReference type="Rhea" id="RHEA:20888"/>
        <dbReference type="ChEBI" id="CHEBI:11805"/>
        <dbReference type="ChEBI" id="CHEBI:15377"/>
        <dbReference type="ChEBI" id="CHEBI:15378"/>
        <dbReference type="ChEBI" id="CHEBI:57287"/>
        <dbReference type="ChEBI" id="CHEBI:57340"/>
        <dbReference type="EC" id="3.1.2.4"/>
    </reaction>
</comment>
<proteinExistence type="predicted"/>
<dbReference type="GO" id="GO:0006574">
    <property type="term" value="P:L-valine catabolic process"/>
    <property type="evidence" value="ECO:0007669"/>
    <property type="project" value="TreeGrafter"/>
</dbReference>
<dbReference type="NCBIfam" id="NF004127">
    <property type="entry name" value="PRK05617.1"/>
    <property type="match status" value="1"/>
</dbReference>
<evidence type="ECO:0000313" key="6">
    <source>
        <dbReference type="Proteomes" id="UP000008493"/>
    </source>
</evidence>
<dbReference type="AlphaFoldDB" id="K5XGM2"/>
<dbReference type="HOGENOM" id="CLU_009834_22_0_1"/>
<sequence length="489" mass="53385">MSKARLLAAHRTRLVSSHLMSTAASEPTVLFESHSNIRKFILNRPRKLNALDEEMLSLLRPKIEEWSTSDLCGAIIGTGVGKAFCSGGDVASVVQNASQSSTAHKAVDYFKREFEMDYILAALPKPYVAVLDGITLGGGVGLAANAPFRIATENTVFGMPETKIGYCPDVGASFFLSRLDGEIGTYLGLTSDTLRGRAVFELGCATHFVPSRRISSLIDQLSAFDTPSLSLIDQAIEELSSERQPEDPPTPLTRSARMALDYAFRHDKVEDIFRDLETMAKHQDAAIQSFAINTLKKLNSRSPTSLKVALKAIRKGRSMSLLQALNMEMKMAAAYCHQASPDFVTGVEAVLINKTHKNEGDRPPWAPATLAEVTEDLVDRFFNPTSPFLASTPELEIPSSLANTLPNPPSKFALPTEQEIGEVVRGSHSSGGNTGIRLNELVARFQSLRPGKMGVKEKVLEVAARRCGVEDNADGNTVWLKWKREPTLP</sequence>
<keyword evidence="6" id="KW-1185">Reference proteome</keyword>
<dbReference type="STRING" id="597362.K5XGM2"/>
<dbReference type="InterPro" id="IPR029045">
    <property type="entry name" value="ClpP/crotonase-like_dom_sf"/>
</dbReference>
<dbReference type="PANTHER" id="PTHR43176">
    <property type="entry name" value="3-HYDROXYISOBUTYRYL-COA HYDROLASE-RELATED"/>
    <property type="match status" value="1"/>
</dbReference>
<gene>
    <name evidence="5" type="ORF">AGABI1DRAFT_82326</name>
</gene>
<dbReference type="OrthoDB" id="1737613at2759"/>
<dbReference type="EMBL" id="JH971386">
    <property type="protein sequence ID" value="EKM82563.1"/>
    <property type="molecule type" value="Genomic_DNA"/>
</dbReference>
<dbReference type="CDD" id="cd06558">
    <property type="entry name" value="crotonase-like"/>
    <property type="match status" value="1"/>
</dbReference>
<evidence type="ECO:0000259" key="4">
    <source>
        <dbReference type="Pfam" id="PF16113"/>
    </source>
</evidence>
<dbReference type="FunCoup" id="K5XGM2">
    <property type="interactions" value="339"/>
</dbReference>
<organism evidence="5 6">
    <name type="scientific">Agaricus bisporus var. burnettii (strain JB137-S8 / ATCC MYA-4627 / FGSC 10392)</name>
    <name type="common">White button mushroom</name>
    <dbReference type="NCBI Taxonomy" id="597362"/>
    <lineage>
        <taxon>Eukaryota</taxon>
        <taxon>Fungi</taxon>
        <taxon>Dikarya</taxon>
        <taxon>Basidiomycota</taxon>
        <taxon>Agaricomycotina</taxon>
        <taxon>Agaricomycetes</taxon>
        <taxon>Agaricomycetidae</taxon>
        <taxon>Agaricales</taxon>
        <taxon>Agaricineae</taxon>
        <taxon>Agaricaceae</taxon>
        <taxon>Agaricus</taxon>
    </lineage>
</organism>
<dbReference type="InterPro" id="IPR045004">
    <property type="entry name" value="ECH_dom"/>
</dbReference>
<evidence type="ECO:0000256" key="3">
    <source>
        <dbReference type="ARBA" id="ARBA00022801"/>
    </source>
</evidence>
<dbReference type="KEGG" id="abp:AGABI1DRAFT82326"/>
<feature type="domain" description="Enoyl-CoA hydratase/isomerase" evidence="4">
    <location>
        <begin position="38"/>
        <end position="382"/>
    </location>
</feature>
<evidence type="ECO:0000256" key="1">
    <source>
        <dbReference type="ARBA" id="ARBA00001709"/>
    </source>
</evidence>
<dbReference type="Proteomes" id="UP000008493">
    <property type="component" value="Unassembled WGS sequence"/>
</dbReference>
<protein>
    <recommendedName>
        <fullName evidence="2">3-hydroxyisobutyryl-CoA hydrolase</fullName>
        <ecNumber evidence="2">3.1.2.4</ecNumber>
    </recommendedName>
</protein>
<dbReference type="GeneID" id="18831819"/>
<name>K5XGM2_AGABU</name>
<keyword evidence="3" id="KW-0378">Hydrolase</keyword>
<accession>K5XGM2</accession>
<dbReference type="Pfam" id="PF16113">
    <property type="entry name" value="ECH_2"/>
    <property type="match status" value="1"/>
</dbReference>